<sequence length="197" mass="22183">MGEKKPGAPPGIKGPVVEGKCTMCGYTGYTHNVEAVNLSIAQWLMEQGHILGEIQALETEMPCSQYWQNYIKGDAPQGDRDINKILTETGKEQKQNVEKDIKDKSQGVLEKAKKAVQDKIKEMEDKNTQAVRRFIRIRMIRPNTNTRPLPINGRIGIIRPVRHGYDRIRIILPNMDSATPQHAHTGGNNAHDGEQHR</sequence>
<dbReference type="VEuPathDB" id="PlasmoDB:AK88_05377"/>
<feature type="region of interest" description="Disordered" evidence="2">
    <location>
        <begin position="176"/>
        <end position="197"/>
    </location>
</feature>
<evidence type="ECO:0000313" key="4">
    <source>
        <dbReference type="Proteomes" id="UP000054561"/>
    </source>
</evidence>
<accession>A0A0D9QD55</accession>
<feature type="coiled-coil region" evidence="1">
    <location>
        <begin position="106"/>
        <end position="133"/>
    </location>
</feature>
<dbReference type="AlphaFoldDB" id="A0A0D9QD55"/>
<organism evidence="3 4">
    <name type="scientific">Plasmodium fragile</name>
    <dbReference type="NCBI Taxonomy" id="5857"/>
    <lineage>
        <taxon>Eukaryota</taxon>
        <taxon>Sar</taxon>
        <taxon>Alveolata</taxon>
        <taxon>Apicomplexa</taxon>
        <taxon>Aconoidasida</taxon>
        <taxon>Haemosporida</taxon>
        <taxon>Plasmodiidae</taxon>
        <taxon>Plasmodium</taxon>
        <taxon>Plasmodium (Plasmodium)</taxon>
    </lineage>
</organism>
<feature type="compositionally biased region" description="Polar residues" evidence="2">
    <location>
        <begin position="176"/>
        <end position="188"/>
    </location>
</feature>
<keyword evidence="4" id="KW-1185">Reference proteome</keyword>
<dbReference type="GeneID" id="24270691"/>
<evidence type="ECO:0000256" key="1">
    <source>
        <dbReference type="SAM" id="Coils"/>
    </source>
</evidence>
<dbReference type="EMBL" id="KQ001764">
    <property type="protein sequence ID" value="KJP84995.1"/>
    <property type="molecule type" value="Genomic_DNA"/>
</dbReference>
<reference evidence="3 4" key="1">
    <citation type="submission" date="2014-03" db="EMBL/GenBank/DDBJ databases">
        <title>The Genome Sequence of Plasmodium fragile nilgiri.</title>
        <authorList>
            <consortium name="The Broad Institute Genomics Platform"/>
            <consortium name="The Broad Institute Genome Sequencing Center for Infectious Disease"/>
            <person name="Neafsey D."/>
            <person name="Duraisingh M."/>
            <person name="Young S.K."/>
            <person name="Zeng Q."/>
            <person name="Gargeya S."/>
            <person name="Abouelleil A."/>
            <person name="Alvarado L."/>
            <person name="Chapman S.B."/>
            <person name="Gainer-Dewar J."/>
            <person name="Goldberg J."/>
            <person name="Griggs A."/>
            <person name="Gujja S."/>
            <person name="Hansen M."/>
            <person name="Howarth C."/>
            <person name="Imamovic A."/>
            <person name="Larimer J."/>
            <person name="Pearson M."/>
            <person name="Poon T.W."/>
            <person name="Priest M."/>
            <person name="Roberts A."/>
            <person name="Saif S."/>
            <person name="Shea T."/>
            <person name="Sykes S."/>
            <person name="Wortman J."/>
            <person name="Nusbaum C."/>
            <person name="Birren B."/>
        </authorList>
    </citation>
    <scope>NUCLEOTIDE SEQUENCE [LARGE SCALE GENOMIC DNA]</scope>
    <source>
        <strain evidence="4">nilgiri</strain>
    </source>
</reference>
<keyword evidence="1" id="KW-0175">Coiled coil</keyword>
<dbReference type="RefSeq" id="XP_012338402.1">
    <property type="nucleotide sequence ID" value="XM_012482979.1"/>
</dbReference>
<evidence type="ECO:0008006" key="5">
    <source>
        <dbReference type="Google" id="ProtNLM"/>
    </source>
</evidence>
<proteinExistence type="predicted"/>
<dbReference type="Proteomes" id="UP000054561">
    <property type="component" value="Unassembled WGS sequence"/>
</dbReference>
<evidence type="ECO:0000256" key="2">
    <source>
        <dbReference type="SAM" id="MobiDB-lite"/>
    </source>
</evidence>
<evidence type="ECO:0000313" key="3">
    <source>
        <dbReference type="EMBL" id="KJP84995.1"/>
    </source>
</evidence>
<protein>
    <recommendedName>
        <fullName evidence="5">Schizont-infected cell agglutination extracellular alpha domain-containing protein</fullName>
    </recommendedName>
</protein>
<gene>
    <name evidence="3" type="ORF">AK88_05377</name>
</gene>
<name>A0A0D9QD55_PLAFR</name>